<dbReference type="EMBL" id="JAAAWP010000003">
    <property type="protein sequence ID" value="NDW21263.1"/>
    <property type="molecule type" value="Genomic_DNA"/>
</dbReference>
<evidence type="ECO:0008006" key="4">
    <source>
        <dbReference type="Google" id="ProtNLM"/>
    </source>
</evidence>
<feature type="transmembrane region" description="Helical" evidence="1">
    <location>
        <begin position="140"/>
        <end position="165"/>
    </location>
</feature>
<feature type="transmembrane region" description="Helical" evidence="1">
    <location>
        <begin position="61"/>
        <end position="88"/>
    </location>
</feature>
<keyword evidence="3" id="KW-1185">Reference proteome</keyword>
<evidence type="ECO:0000256" key="1">
    <source>
        <dbReference type="SAM" id="Phobius"/>
    </source>
</evidence>
<dbReference type="RefSeq" id="WP_163111174.1">
    <property type="nucleotide sequence ID" value="NZ_JAAAWP010000003.1"/>
</dbReference>
<gene>
    <name evidence="2" type="ORF">GTW09_07005</name>
</gene>
<organism evidence="2 3">
    <name type="scientific">Alteromonas hispanica</name>
    <dbReference type="NCBI Taxonomy" id="315421"/>
    <lineage>
        <taxon>Bacteria</taxon>
        <taxon>Pseudomonadati</taxon>
        <taxon>Pseudomonadota</taxon>
        <taxon>Gammaproteobacteria</taxon>
        <taxon>Alteromonadales</taxon>
        <taxon>Alteromonadaceae</taxon>
        <taxon>Alteromonas/Salinimonas group</taxon>
        <taxon>Alteromonas</taxon>
    </lineage>
</organism>
<accession>A0A6L9MTP8</accession>
<feature type="transmembrane region" description="Helical" evidence="1">
    <location>
        <begin position="171"/>
        <end position="188"/>
    </location>
</feature>
<feature type="transmembrane region" description="Helical" evidence="1">
    <location>
        <begin position="100"/>
        <end position="128"/>
    </location>
</feature>
<keyword evidence="1" id="KW-0812">Transmembrane</keyword>
<sequence length="198" mass="22386">MIFWIEPGVQLHAEKKLNYVLQNGLVFQTWYFFVFLGFSLFFLLLLRAIKQWIGPDESLGYYLTNMFGFIWSSYIFVCGLISILTIQYVLSLSPDQQRGVWMIIFLMQSGLGDGAEWVGGIWLTTISWHLLSIGKGPKIISILGLISGFSGCFTLIPGFAFAGVIFGLSQLVWFILIAKHLLLLSSLHDRSFGLTVTR</sequence>
<evidence type="ECO:0000313" key="2">
    <source>
        <dbReference type="EMBL" id="NDW21263.1"/>
    </source>
</evidence>
<comment type="caution">
    <text evidence="2">The sequence shown here is derived from an EMBL/GenBank/DDBJ whole genome shotgun (WGS) entry which is preliminary data.</text>
</comment>
<protein>
    <recommendedName>
        <fullName evidence="4">DUF4386 family protein</fullName>
    </recommendedName>
</protein>
<feature type="transmembrane region" description="Helical" evidence="1">
    <location>
        <begin position="30"/>
        <end position="49"/>
    </location>
</feature>
<keyword evidence="1" id="KW-1133">Transmembrane helix</keyword>
<keyword evidence="1" id="KW-0472">Membrane</keyword>
<dbReference type="Proteomes" id="UP000478837">
    <property type="component" value="Unassembled WGS sequence"/>
</dbReference>
<reference evidence="2 3" key="1">
    <citation type="submission" date="2020-01" db="EMBL/GenBank/DDBJ databases">
        <title>Genomes of bacteria type strains.</title>
        <authorList>
            <person name="Chen J."/>
            <person name="Zhu S."/>
            <person name="Yang J."/>
        </authorList>
    </citation>
    <scope>NUCLEOTIDE SEQUENCE [LARGE SCALE GENOMIC DNA]</scope>
    <source>
        <strain evidence="2 3">LMG 22958</strain>
    </source>
</reference>
<proteinExistence type="predicted"/>
<dbReference type="AlphaFoldDB" id="A0A6L9MTP8"/>
<evidence type="ECO:0000313" key="3">
    <source>
        <dbReference type="Proteomes" id="UP000478837"/>
    </source>
</evidence>
<name>A0A6L9MTP8_9ALTE</name>